<dbReference type="EMBL" id="KI911155">
    <property type="protein sequence ID" value="ETR99661.1"/>
    <property type="molecule type" value="Genomic_DNA"/>
</dbReference>
<dbReference type="InterPro" id="IPR034164">
    <property type="entry name" value="Pepsin-like_dom"/>
</dbReference>
<feature type="active site" evidence="11">
    <location>
        <position position="143"/>
    </location>
</feature>
<comment type="subcellular location">
    <subcellularLocation>
        <location evidence="1">Cell membrane</location>
    </subcellularLocation>
</comment>
<evidence type="ECO:0000313" key="17">
    <source>
        <dbReference type="Proteomes" id="UP000024376"/>
    </source>
</evidence>
<dbReference type="CDD" id="cd05471">
    <property type="entry name" value="pepsin_like"/>
    <property type="match status" value="1"/>
</dbReference>
<evidence type="ECO:0000256" key="10">
    <source>
        <dbReference type="ARBA" id="ARBA00023288"/>
    </source>
</evidence>
<feature type="disulfide bond" evidence="12">
    <location>
        <begin position="156"/>
        <end position="161"/>
    </location>
</feature>
<keyword evidence="4 16" id="KW-0645">Protease</keyword>
<dbReference type="SUPFAM" id="SSF50630">
    <property type="entry name" value="Acid proteases"/>
    <property type="match status" value="1"/>
</dbReference>
<feature type="compositionally biased region" description="Polar residues" evidence="13">
    <location>
        <begin position="477"/>
        <end position="492"/>
    </location>
</feature>
<proteinExistence type="inferred from homology"/>
<evidence type="ECO:0000256" key="11">
    <source>
        <dbReference type="PIRSR" id="PIRSR601461-1"/>
    </source>
</evidence>
<evidence type="ECO:0000256" key="7">
    <source>
        <dbReference type="ARBA" id="ARBA00022801"/>
    </source>
</evidence>
<keyword evidence="8" id="KW-0472">Membrane</keyword>
<dbReference type="PROSITE" id="PS51767">
    <property type="entry name" value="PEPTIDASE_A1"/>
    <property type="match status" value="1"/>
</dbReference>
<dbReference type="InterPro" id="IPR001461">
    <property type="entry name" value="Aspartic_peptidase_A1"/>
</dbReference>
<dbReference type="PANTHER" id="PTHR47966:SF75">
    <property type="entry name" value="ENDOPEPTIDASE (CTSD), PUTATIVE (AFU_ORTHOLOGUE AFUA_4G07040)-RELATED"/>
    <property type="match status" value="1"/>
</dbReference>
<dbReference type="GO" id="GO:0006508">
    <property type="term" value="P:proteolysis"/>
    <property type="evidence" value="ECO:0007669"/>
    <property type="project" value="UniProtKB-KW"/>
</dbReference>
<evidence type="ECO:0000313" key="16">
    <source>
        <dbReference type="EMBL" id="ETR99661.1"/>
    </source>
</evidence>
<dbReference type="KEGG" id="trr:M419DRAFT_85507"/>
<keyword evidence="5 14" id="KW-0732">Signal</keyword>
<reference evidence="17" key="1">
    <citation type="journal article" date="2013" name="Ind. Biotechnol.">
        <title>Comparative genomics analysis of Trichoderma reesei strains.</title>
        <authorList>
            <person name="Koike H."/>
            <person name="Aerts A."/>
            <person name="LaButti K."/>
            <person name="Grigoriev I.V."/>
            <person name="Baker S.E."/>
        </authorList>
    </citation>
    <scope>NUCLEOTIDE SEQUENCE [LARGE SCALE GENOMIC DNA]</scope>
    <source>
        <strain evidence="17">ATCC 56765 / BCRC 32924 / NRRL 11460 / Rut C-30</strain>
    </source>
</reference>
<dbReference type="FunFam" id="2.40.70.10:FF:000085">
    <property type="entry name" value="Aspartic-type endopeptidase (CtsD), putative"/>
    <property type="match status" value="1"/>
</dbReference>
<feature type="region of interest" description="Disordered" evidence="13">
    <location>
        <begin position="458"/>
        <end position="492"/>
    </location>
</feature>
<evidence type="ECO:0000256" key="13">
    <source>
        <dbReference type="SAM" id="MobiDB-lite"/>
    </source>
</evidence>
<gene>
    <name evidence="16" type="ORF">M419DRAFT_85507</name>
</gene>
<keyword evidence="10" id="KW-0449">Lipoprotein</keyword>
<evidence type="ECO:0000259" key="15">
    <source>
        <dbReference type="PROSITE" id="PS51767"/>
    </source>
</evidence>
<dbReference type="InterPro" id="IPR033121">
    <property type="entry name" value="PEPTIDASE_A1"/>
</dbReference>
<evidence type="ECO:0000256" key="8">
    <source>
        <dbReference type="ARBA" id="ARBA00023136"/>
    </source>
</evidence>
<feature type="active site" evidence="11">
    <location>
        <position position="322"/>
    </location>
</feature>
<evidence type="ECO:0000256" key="6">
    <source>
        <dbReference type="ARBA" id="ARBA00022750"/>
    </source>
</evidence>
<keyword evidence="9" id="KW-0325">Glycoprotein</keyword>
<dbReference type="OrthoDB" id="660550at2759"/>
<keyword evidence="6" id="KW-0064">Aspartyl protease</keyword>
<dbReference type="FunFam" id="2.40.70.10:FF:000060">
    <property type="entry name" value="Aspartic-type endopeptidase ctsD"/>
    <property type="match status" value="1"/>
</dbReference>
<dbReference type="PANTHER" id="PTHR47966">
    <property type="entry name" value="BETA-SITE APP-CLEAVING ENZYME, ISOFORM A-RELATED"/>
    <property type="match status" value="1"/>
</dbReference>
<dbReference type="Proteomes" id="UP000024376">
    <property type="component" value="Unassembled WGS sequence"/>
</dbReference>
<evidence type="ECO:0000256" key="3">
    <source>
        <dbReference type="ARBA" id="ARBA00022475"/>
    </source>
</evidence>
<evidence type="ECO:0000256" key="2">
    <source>
        <dbReference type="ARBA" id="ARBA00007447"/>
    </source>
</evidence>
<dbReference type="InterPro" id="IPR021109">
    <property type="entry name" value="Peptidase_aspartic_dom_sf"/>
</dbReference>
<evidence type="ECO:0000256" key="4">
    <source>
        <dbReference type="ARBA" id="ARBA00022670"/>
    </source>
</evidence>
<dbReference type="Pfam" id="PF00026">
    <property type="entry name" value="Asp"/>
    <property type="match status" value="1"/>
</dbReference>
<dbReference type="GO" id="GO:0005886">
    <property type="term" value="C:plasma membrane"/>
    <property type="evidence" value="ECO:0007669"/>
    <property type="project" value="UniProtKB-SubCell"/>
</dbReference>
<sequence length="516" mass="54119">MRPNSVLLAPLALYASGALAFYPYTPPWLKELEEHNAGEAKRSADNGLTFDIKRRASRRAPASQEEKAAWQAALLSHKYSESVTPSPSPDTTLSKRDNQFSILKAVDPDAPNTAGLAQDGTDYSYFVQASLGSKKTKLYMLLDTGAGSSWVMGTDCVSEACSLHDSFGPEDSDTLKTSTKDFSIAYGSGAVSGSLVNDTIEVAGMSLTYQFGLAHNTSSDFVHFAFDGILGMSMNSGANENFLSALEGAGLLDKSIFSVALARASDGHNDGEVTFGATNPSRYTGDITYTPIPSGTDWSIPLDDMSYNGKKGNVGGINAYIDTGTSYMFGPSKNVKALHAVIDGAKSSDGITWTVPCDTTTPLVVTFSGVDFAISPKDWISPKDSSGKCTSNVYGYEVVSGSWLFGDTFLKNVYAVFDKEQMRIGFAKRSSSDVGSQSFVTATSTDTAVASATAASTGTATFGAPSSAQPTMGLDGQETSGAAQPTQTTGSSGAVSLRSGSAALVLCILPFLVVMV</sequence>
<keyword evidence="12" id="KW-1015">Disulfide bond</keyword>
<evidence type="ECO:0000256" key="5">
    <source>
        <dbReference type="ARBA" id="ARBA00022729"/>
    </source>
</evidence>
<keyword evidence="7" id="KW-0378">Hydrolase</keyword>
<feature type="domain" description="Peptidase A1" evidence="15">
    <location>
        <begin position="125"/>
        <end position="427"/>
    </location>
</feature>
<evidence type="ECO:0000256" key="9">
    <source>
        <dbReference type="ARBA" id="ARBA00023180"/>
    </source>
</evidence>
<dbReference type="HOGENOM" id="CLU_013253_10_1_1"/>
<feature type="compositionally biased region" description="Low complexity" evidence="13">
    <location>
        <begin position="458"/>
        <end position="468"/>
    </location>
</feature>
<dbReference type="AlphaFoldDB" id="A0A024S610"/>
<organism evidence="16 17">
    <name type="scientific">Hypocrea jecorina (strain ATCC 56765 / BCRC 32924 / NRRL 11460 / Rut C-30)</name>
    <name type="common">Trichoderma reesei</name>
    <dbReference type="NCBI Taxonomy" id="1344414"/>
    <lineage>
        <taxon>Eukaryota</taxon>
        <taxon>Fungi</taxon>
        <taxon>Dikarya</taxon>
        <taxon>Ascomycota</taxon>
        <taxon>Pezizomycotina</taxon>
        <taxon>Sordariomycetes</taxon>
        <taxon>Hypocreomycetidae</taxon>
        <taxon>Hypocreales</taxon>
        <taxon>Hypocreaceae</taxon>
        <taxon>Trichoderma</taxon>
    </lineage>
</organism>
<dbReference type="GO" id="GO:0004190">
    <property type="term" value="F:aspartic-type endopeptidase activity"/>
    <property type="evidence" value="ECO:0007669"/>
    <property type="project" value="UniProtKB-KW"/>
</dbReference>
<dbReference type="PRINTS" id="PR00792">
    <property type="entry name" value="PEPSIN"/>
</dbReference>
<evidence type="ECO:0000256" key="12">
    <source>
        <dbReference type="PIRSR" id="PIRSR601461-2"/>
    </source>
</evidence>
<dbReference type="Gene3D" id="2.40.70.10">
    <property type="entry name" value="Acid Proteases"/>
    <property type="match status" value="2"/>
</dbReference>
<evidence type="ECO:0000256" key="1">
    <source>
        <dbReference type="ARBA" id="ARBA00004236"/>
    </source>
</evidence>
<name>A0A024S610_HYPJR</name>
<comment type="similarity">
    <text evidence="2">Belongs to the peptidase A1 family.</text>
</comment>
<protein>
    <submittedName>
        <fullName evidence="16">Acid protease</fullName>
    </submittedName>
</protein>
<accession>A0A024S610</accession>
<feature type="signal peptide" evidence="14">
    <location>
        <begin position="1"/>
        <end position="20"/>
    </location>
</feature>
<feature type="chain" id="PRO_5001536929" evidence="14">
    <location>
        <begin position="21"/>
        <end position="516"/>
    </location>
</feature>
<keyword evidence="3" id="KW-1003">Cell membrane</keyword>
<evidence type="ECO:0000256" key="14">
    <source>
        <dbReference type="SAM" id="SignalP"/>
    </source>
</evidence>